<dbReference type="EMBL" id="CAJOBG010051180">
    <property type="protein sequence ID" value="CAF4485562.1"/>
    <property type="molecule type" value="Genomic_DNA"/>
</dbReference>
<accession>A0A820UKR5</accession>
<evidence type="ECO:0000313" key="2">
    <source>
        <dbReference type="EMBL" id="CAF4485562.1"/>
    </source>
</evidence>
<feature type="compositionally biased region" description="Polar residues" evidence="1">
    <location>
        <begin position="21"/>
        <end position="46"/>
    </location>
</feature>
<name>A0A820UKR5_9BILA</name>
<gene>
    <name evidence="2" type="ORF">OVN521_LOCUS39894</name>
</gene>
<protein>
    <submittedName>
        <fullName evidence="2">Uncharacterized protein</fullName>
    </submittedName>
</protein>
<sequence>MSVLVPSFTGNNNNHHHHHTYFSNTTNRRINNGNLSQTQQNRSIANPLNEHDQPTDHVPFGVVSSMKQRLLDK</sequence>
<dbReference type="AlphaFoldDB" id="A0A820UKR5"/>
<evidence type="ECO:0000313" key="3">
    <source>
        <dbReference type="Proteomes" id="UP000663866"/>
    </source>
</evidence>
<keyword evidence="3" id="KW-1185">Reference proteome</keyword>
<feature type="region of interest" description="Disordered" evidence="1">
    <location>
        <begin position="1"/>
        <end position="73"/>
    </location>
</feature>
<organism evidence="2 3">
    <name type="scientific">Rotaria magnacalcarata</name>
    <dbReference type="NCBI Taxonomy" id="392030"/>
    <lineage>
        <taxon>Eukaryota</taxon>
        <taxon>Metazoa</taxon>
        <taxon>Spiralia</taxon>
        <taxon>Gnathifera</taxon>
        <taxon>Rotifera</taxon>
        <taxon>Eurotatoria</taxon>
        <taxon>Bdelloidea</taxon>
        <taxon>Philodinida</taxon>
        <taxon>Philodinidae</taxon>
        <taxon>Rotaria</taxon>
    </lineage>
</organism>
<dbReference type="Proteomes" id="UP000663866">
    <property type="component" value="Unassembled WGS sequence"/>
</dbReference>
<feature type="non-terminal residue" evidence="2">
    <location>
        <position position="73"/>
    </location>
</feature>
<proteinExistence type="predicted"/>
<evidence type="ECO:0000256" key="1">
    <source>
        <dbReference type="SAM" id="MobiDB-lite"/>
    </source>
</evidence>
<comment type="caution">
    <text evidence="2">The sequence shown here is derived from an EMBL/GenBank/DDBJ whole genome shotgun (WGS) entry which is preliminary data.</text>
</comment>
<reference evidence="2" key="1">
    <citation type="submission" date="2021-02" db="EMBL/GenBank/DDBJ databases">
        <authorList>
            <person name="Nowell W R."/>
        </authorList>
    </citation>
    <scope>NUCLEOTIDE SEQUENCE</scope>
</reference>